<comment type="caution">
    <text evidence="5">The sequence shown here is derived from an EMBL/GenBank/DDBJ whole genome shotgun (WGS) entry which is preliminary data.</text>
</comment>
<evidence type="ECO:0000256" key="2">
    <source>
        <dbReference type="ARBA" id="ARBA00023306"/>
    </source>
</evidence>
<sequence>MSQLEPPPVASTQDLSRSSSQGTDFFKNDNESVDLLLREMSADMDSIAPTTFDPSHRRNENSLSMSINTSPTKPLNFPNQQPSINDPNSSSDTYASDQDQQQTKLYPKNDFKTSLNRNFDIDTSADLQDTIQVSNKYKSDVDIYTSQTPITSTVNLASKQTYVNSSPNKSIMKKTPTGSPKKVAFTATDPKIYQYNQEKQEFDEEDNHQAANHLALQKPITHHWEQPHIHSEDESLASPPPPPPPHTSKPTFAQLLNRERGSNSTEKVKKLEAVPLHKKLNPHSDEEYDLDARLQELELAAKNKTKENIHHLSLSLQTPTFQMENPLDSLQKSPDVQLRSSGSSQSSLQSLRDDNRSLNSVPGSPTKANRGLALRDGIKGLSDAAVESMLPRDESEDALYMNVSNKKSSSSLREDDHLDSFDNSYNRTEQSIMNLLNSASASQVALNNVPQGNETHVKQEEDHDVSEFIPEENEVQVKIEKCFDEERFVIEEREAFVKHEGHERDVLEPHVRVVVKKESSEVLPQDEQSGNVKQELFSTSKHAPRTEAAAASASASSEEPRTTTQSGKSQPLDNTTDMSNLPNEEESRMSIRFHTNDSWKLEDSNDGDREDNDEYSKVLEQSQVLDESNSSPDEDFADASNELSQALDLVHADSKKQEIVQSLAPPRAIDEAIDATHGPKDNDTILANSSNIAEPNEDITLPPVETNNYSSLEEITKHMDSVSSYERSLSAENDVVKNKPDDFLSIWHSQRKQKKSQMHKVPTQQLIAAYKEEQDEKKRATSTDNVRIPSSLNGKKIKEVHVMSRRVVSPDNFDDFQVSGFLPELSRDSGFNDLHFPNQSRVASAQLNTSNMLSNIDNNPNVVEPPQPGSYNEARQTKRLTSSNSNHVQRASTTAVPSGPRKSRFRVPTFEIKRSSSVLSPKNMYDDIFEDVVPRKPPTIRAEGMKTLPSMDKDDVKRILSTRKGMTQDEYANAKFVEQKPKKNSIVTEAGHTYEHIPQTASIHDANTDSPRQSSVAVDSDLYPYLVNELNKSPSELMSKSQPNDQDYPTRTGSVIVHKNAALPEPEFEFDISPHTPQTATGGIDELDTEASLNYLHKENLSPKTSRNEVEVRPALEPAVQPSVPLPEPISEPIVERKLDPNVRPVVAKPIVPTDTPTTPVKKISKDSHTPISKKSSPRKSPIKIGSPVKLVRKNGSVTGIELIDKHHFRDLANTETPQTFLGDDLVNNNIRDNIEQEKWVPQHKSNMPSAVSVPSEFSDSKSHHHGHERHKSDPKVIDDELPDVAWQERGRLFFRVLGLKNINLPDMKSHKGKFTIALDNGVHCVKTAEYDLDQNLVSIGKEFELIVADSLQFILTMKASYTKPKGTLVEVRERKVVKSKNRLGRLFGSKDIITTTRYVPSKVEDSWANKVATDGSFARCYIDFAQFEPQVTGKVQRFDLSCFNEWETKSNTGDTRQRLKPYKIAELEVEMLFVPRSDPHEVLPTSIKSAYQSLAELSKELKTTNEGYLYQEGGDCEIWKRRWFKLYATSLVAHSEFSHKTRAKINLNKIVDVMYVDKENLHTSKHRNFSDVLLVEHSFKIKFVNGEIIEFGAPNEQEMKRWIAILESIVQRNKIRRQPWVNVMMKQQLETA</sequence>
<feature type="compositionally biased region" description="Polar residues" evidence="3">
    <location>
        <begin position="1008"/>
        <end position="1017"/>
    </location>
</feature>
<dbReference type="PANTHER" id="PTHR36100:SF1">
    <property type="entry name" value="BUD SITE SELECTION PROTEIN 4"/>
    <property type="match status" value="1"/>
</dbReference>
<evidence type="ECO:0000259" key="4">
    <source>
        <dbReference type="PROSITE" id="PS50003"/>
    </source>
</evidence>
<dbReference type="GO" id="GO:0000142">
    <property type="term" value="C:cellular bud neck contractile ring"/>
    <property type="evidence" value="ECO:0007669"/>
    <property type="project" value="TreeGrafter"/>
</dbReference>
<feature type="compositionally biased region" description="Polar residues" evidence="3">
    <location>
        <begin position="565"/>
        <end position="582"/>
    </location>
</feature>
<feature type="compositionally biased region" description="Low complexity" evidence="3">
    <location>
        <begin position="546"/>
        <end position="557"/>
    </location>
</feature>
<evidence type="ECO:0000256" key="1">
    <source>
        <dbReference type="ARBA" id="ARBA00022618"/>
    </source>
</evidence>
<feature type="domain" description="PH" evidence="4">
    <location>
        <begin position="1503"/>
        <end position="1612"/>
    </location>
</feature>
<feature type="compositionally biased region" description="Polar residues" evidence="3">
    <location>
        <begin position="325"/>
        <end position="334"/>
    </location>
</feature>
<organism evidence="5 6">
    <name type="scientific">Candida parapsilosis</name>
    <name type="common">Yeast</name>
    <dbReference type="NCBI Taxonomy" id="5480"/>
    <lineage>
        <taxon>Eukaryota</taxon>
        <taxon>Fungi</taxon>
        <taxon>Dikarya</taxon>
        <taxon>Ascomycota</taxon>
        <taxon>Saccharomycotina</taxon>
        <taxon>Pichiomycetes</taxon>
        <taxon>Debaryomycetaceae</taxon>
        <taxon>Candida/Lodderomyces clade</taxon>
        <taxon>Candida</taxon>
    </lineage>
</organism>
<dbReference type="SMART" id="SM00233">
    <property type="entry name" value="PH"/>
    <property type="match status" value="1"/>
</dbReference>
<evidence type="ECO:0000313" key="6">
    <source>
        <dbReference type="Proteomes" id="UP000590412"/>
    </source>
</evidence>
<dbReference type="CDD" id="cd13278">
    <property type="entry name" value="PH_Bud4"/>
    <property type="match status" value="1"/>
</dbReference>
<dbReference type="SUPFAM" id="SSF50729">
    <property type="entry name" value="PH domain-like"/>
    <property type="match status" value="1"/>
</dbReference>
<name>A0A8X7NNR9_CANPA</name>
<dbReference type="Gene3D" id="2.30.29.30">
    <property type="entry name" value="Pleckstrin-homology domain (PH domain)/Phosphotyrosine-binding domain (PTB)"/>
    <property type="match status" value="1"/>
</dbReference>
<feature type="compositionally biased region" description="Polar residues" evidence="3">
    <location>
        <begin position="10"/>
        <end position="23"/>
    </location>
</feature>
<evidence type="ECO:0000256" key="3">
    <source>
        <dbReference type="SAM" id="MobiDB-lite"/>
    </source>
</evidence>
<evidence type="ECO:0000313" key="5">
    <source>
        <dbReference type="EMBL" id="KAF6057884.1"/>
    </source>
</evidence>
<dbReference type="GO" id="GO:0097271">
    <property type="term" value="P:protein localization to bud neck"/>
    <property type="evidence" value="ECO:0007669"/>
    <property type="project" value="TreeGrafter"/>
</dbReference>
<feature type="compositionally biased region" description="Polar residues" evidence="3">
    <location>
        <begin position="526"/>
        <end position="541"/>
    </location>
</feature>
<dbReference type="Pfam" id="PF00169">
    <property type="entry name" value="PH"/>
    <property type="match status" value="1"/>
</dbReference>
<feature type="region of interest" description="Disordered" evidence="3">
    <location>
        <begin position="1242"/>
        <end position="1276"/>
    </location>
</feature>
<dbReference type="GO" id="GO:0007120">
    <property type="term" value="P:axial cellular bud site selection"/>
    <property type="evidence" value="ECO:0007669"/>
    <property type="project" value="TreeGrafter"/>
</dbReference>
<feature type="compositionally biased region" description="Basic and acidic residues" evidence="3">
    <location>
        <begin position="224"/>
        <end position="233"/>
    </location>
</feature>
<feature type="region of interest" description="Disordered" evidence="3">
    <location>
        <begin position="325"/>
        <end position="374"/>
    </location>
</feature>
<feature type="compositionally biased region" description="Polar residues" evidence="3">
    <location>
        <begin position="61"/>
        <end position="104"/>
    </location>
</feature>
<dbReference type="GO" id="GO:0005525">
    <property type="term" value="F:GTP binding"/>
    <property type="evidence" value="ECO:0007669"/>
    <property type="project" value="TreeGrafter"/>
</dbReference>
<keyword evidence="1 5" id="KW-0132">Cell division</keyword>
<dbReference type="Proteomes" id="UP000590412">
    <property type="component" value="Unassembled WGS sequence"/>
</dbReference>
<feature type="region of interest" description="Disordered" evidence="3">
    <location>
        <begin position="224"/>
        <end position="283"/>
    </location>
</feature>
<feature type="compositionally biased region" description="Polar residues" evidence="3">
    <location>
        <begin position="878"/>
        <end position="896"/>
    </location>
</feature>
<feature type="compositionally biased region" description="Basic and acidic residues" evidence="3">
    <location>
        <begin position="585"/>
        <end position="607"/>
    </location>
</feature>
<accession>A0A8X7NNR9</accession>
<reference evidence="5" key="1">
    <citation type="submission" date="2020-03" db="EMBL/GenBank/DDBJ databases">
        <title>FDA dAtabase for Regulatory Grade micrObial Sequences (FDA-ARGOS): Supporting development and validation of Infectious Disease Dx tests.</title>
        <authorList>
            <person name="Campos J."/>
            <person name="Goldberg B."/>
            <person name="Tallon L."/>
            <person name="Sadzewicz L."/>
            <person name="Vavikolanu K."/>
            <person name="Mehta A."/>
            <person name="Aluvathingal J."/>
            <person name="Nadendla S."/>
            <person name="Nandy P."/>
            <person name="Geyer C."/>
            <person name="Yan Y."/>
            <person name="Sichtig H."/>
        </authorList>
    </citation>
    <scope>NUCLEOTIDE SEQUENCE [LARGE SCALE GENOMIC DNA]</scope>
    <source>
        <strain evidence="5">FDAARGOS_652</strain>
    </source>
</reference>
<feature type="compositionally biased region" description="Low complexity" evidence="3">
    <location>
        <begin position="337"/>
        <end position="350"/>
    </location>
</feature>
<feature type="compositionally biased region" description="Basic and acidic residues" evidence="3">
    <location>
        <begin position="257"/>
        <end position="272"/>
    </location>
</feature>
<dbReference type="EMBL" id="JABWAB010000003">
    <property type="protein sequence ID" value="KAF6057884.1"/>
    <property type="molecule type" value="Genomic_DNA"/>
</dbReference>
<dbReference type="InterPro" id="IPR052007">
    <property type="entry name" value="Bud4"/>
</dbReference>
<feature type="compositionally biased region" description="Pro residues" evidence="3">
    <location>
        <begin position="238"/>
        <end position="247"/>
    </location>
</feature>
<feature type="region of interest" description="Disordered" evidence="3">
    <location>
        <begin position="1149"/>
        <end position="1184"/>
    </location>
</feature>
<feature type="region of interest" description="Disordered" evidence="3">
    <location>
        <begin position="1"/>
        <end position="29"/>
    </location>
</feature>
<feature type="region of interest" description="Disordered" evidence="3">
    <location>
        <begin position="998"/>
        <end position="1019"/>
    </location>
</feature>
<feature type="compositionally biased region" description="Polar residues" evidence="3">
    <location>
        <begin position="357"/>
        <end position="367"/>
    </location>
</feature>
<protein>
    <submittedName>
        <fullName evidence="5">Cell division protein anillin family protein</fullName>
    </submittedName>
</protein>
<feature type="region of interest" description="Disordered" evidence="3">
    <location>
        <begin position="46"/>
        <end position="115"/>
    </location>
</feature>
<feature type="region of interest" description="Disordered" evidence="3">
    <location>
        <begin position="878"/>
        <end position="903"/>
    </location>
</feature>
<dbReference type="InterPro" id="IPR011993">
    <property type="entry name" value="PH-like_dom_sf"/>
</dbReference>
<dbReference type="PANTHER" id="PTHR36100">
    <property type="entry name" value="BUD SITE SELECTION PROTEIN 4"/>
    <property type="match status" value="1"/>
</dbReference>
<feature type="compositionally biased region" description="Low complexity" evidence="3">
    <location>
        <begin position="1149"/>
        <end position="1162"/>
    </location>
</feature>
<proteinExistence type="predicted"/>
<dbReference type="InterPro" id="IPR001849">
    <property type="entry name" value="PH_domain"/>
</dbReference>
<feature type="region of interest" description="Disordered" evidence="3">
    <location>
        <begin position="518"/>
        <end position="615"/>
    </location>
</feature>
<dbReference type="PROSITE" id="PS50003">
    <property type="entry name" value="PH_DOMAIN"/>
    <property type="match status" value="1"/>
</dbReference>
<gene>
    <name evidence="5" type="ORF">FOB60_002439</name>
</gene>
<keyword evidence="2" id="KW-0131">Cell cycle</keyword>